<evidence type="ECO:0000256" key="1">
    <source>
        <dbReference type="SAM" id="Coils"/>
    </source>
</evidence>
<dbReference type="InterPro" id="IPR052018">
    <property type="entry name" value="PHP_domain"/>
</dbReference>
<dbReference type="SUPFAM" id="SSF52540">
    <property type="entry name" value="P-loop containing nucleoside triphosphate hydrolases"/>
    <property type="match status" value="1"/>
</dbReference>
<dbReference type="PANTHER" id="PTHR42924">
    <property type="entry name" value="EXONUCLEASE"/>
    <property type="match status" value="1"/>
</dbReference>
<sequence>MSQVSFGSRWYKFDFHTHTPASSDYKKPNENESDWLKALMLEKIDCVAITDHVSGNWIDRLKATYAELDQTAEWYRPLHLFPGCEITVSTAQSRVHILAIFDPSSNSAKISAVLGQCGITEGHGDAEETCATESVDKVITIIKNAGGVAIPAHIDGPKGLLNGIKNTNHEINSWLNKIEAAEFVNLTFLNKVNPELSNAAEHLARLQGSDAHECSRLGKRYSWIKMSKPSIDGLKLALHDHDFCVDNCTDDPNSTPDIFLKSLNISQMIHCGRIPGKPAIFYLHPLFNAVIGGRGSGKSTFIESVRLALGRESEVSDLDQIYDDVCSFKNGVTKADTEICVELQRRNELYQSIWKHNTEPYINKWQENAWSLDNGKPEERFHVSLYSQKQINALASNTNSLLEIIDRSKEVNYLAWKHQFDSELNKFVGLCREVRQQQELLNNKGTLESQKDDLNSDIESFENGGHKDIFNAYQTLATEKQKVDKAAVTAGLIESIDSLLSEEFAELILVEESIDKPAYVTELEEIQAKFKDDLVSVQTELAKIKESIIKAEQDREKAISESIWYTKGIETTQKYEQVVQQYAERGEKLDPEQYEAWLAQRNEINTQLENLKTIQTNLTSKEKQRDSSLKKLYVLRRRLQIKRKNFIKKVIGGNRYVKMKLLPFANKSKIEKKFREHIGVERGFTTSIYQDDQTNSLLFQLLSKDLDLKSITSEVHKLKDSILALASGDDAAPFRVDSRLKTSLVQKRLQQPEVFDRLMAWWPDDQLVVEYAKDIERSKFENIEKGSAGQKAAAILAFLLSHGDNPIIVDQPEDDLDNALIYQLIVSQIHENKKRRQIIMVTHNPNIVVNGDAEFVNVLHFHAGQVQVLEAGGLCEQAVRDHVCNIMEGGAAAFDKRYRRLRNI</sequence>
<name>A0A6B3LFM6_VIBCL</name>
<organism evidence="2">
    <name type="scientific">Vibrio cholerae</name>
    <dbReference type="NCBI Taxonomy" id="666"/>
    <lineage>
        <taxon>Bacteria</taxon>
        <taxon>Pseudomonadati</taxon>
        <taxon>Pseudomonadota</taxon>
        <taxon>Gammaproteobacteria</taxon>
        <taxon>Vibrionales</taxon>
        <taxon>Vibrionaceae</taxon>
        <taxon>Vibrio</taxon>
    </lineage>
</organism>
<dbReference type="Gene3D" id="3.20.20.140">
    <property type="entry name" value="Metal-dependent hydrolases"/>
    <property type="match status" value="1"/>
</dbReference>
<dbReference type="GO" id="GO:0035312">
    <property type="term" value="F:5'-3' DNA exonuclease activity"/>
    <property type="evidence" value="ECO:0007669"/>
    <property type="project" value="TreeGrafter"/>
</dbReference>
<feature type="coiled-coil region" evidence="1">
    <location>
        <begin position="534"/>
        <end position="561"/>
    </location>
</feature>
<dbReference type="InterPro" id="IPR027417">
    <property type="entry name" value="P-loop_NTPase"/>
</dbReference>
<comment type="caution">
    <text evidence="2">The sequence shown here is derived from an EMBL/GenBank/DDBJ whole genome shotgun (WGS) entry which is preliminary data.</text>
</comment>
<dbReference type="InterPro" id="IPR016195">
    <property type="entry name" value="Pol/histidinol_Pase-like"/>
</dbReference>
<evidence type="ECO:0000313" key="2">
    <source>
        <dbReference type="EMBL" id="NEM92918.1"/>
    </source>
</evidence>
<accession>A0A6B3LFM6</accession>
<dbReference type="Gene3D" id="3.40.50.300">
    <property type="entry name" value="P-loop containing nucleotide triphosphate hydrolases"/>
    <property type="match status" value="2"/>
</dbReference>
<dbReference type="SUPFAM" id="SSF89550">
    <property type="entry name" value="PHP domain-like"/>
    <property type="match status" value="1"/>
</dbReference>
<gene>
    <name evidence="2" type="ORF">G3T61_01790</name>
</gene>
<reference evidence="2" key="1">
    <citation type="submission" date="2020-02" db="EMBL/GenBank/DDBJ databases">
        <title>Genome Announcements.</title>
        <authorList>
            <person name="Abdulabbas H.T."/>
            <person name="Bunyan I.A."/>
            <person name="Abdul-Lateef L.A."/>
        </authorList>
    </citation>
    <scope>NUCLEOTIDE SEQUENCE</scope>
    <source>
        <strain evidence="2">NAG1</strain>
    </source>
</reference>
<keyword evidence="1" id="KW-0175">Coiled coil</keyword>
<dbReference type="GO" id="GO:0004534">
    <property type="term" value="F:5'-3' RNA exonuclease activity"/>
    <property type="evidence" value="ECO:0007669"/>
    <property type="project" value="TreeGrafter"/>
</dbReference>
<dbReference type="EMBL" id="JAAGVX010000001">
    <property type="protein sequence ID" value="NEM92918.1"/>
    <property type="molecule type" value="Genomic_DNA"/>
</dbReference>
<dbReference type="AlphaFoldDB" id="A0A6B3LFM6"/>
<dbReference type="NCBIfam" id="NF045780">
    <property type="entry name" value="TrlF_fam_ATP"/>
    <property type="match status" value="1"/>
</dbReference>
<dbReference type="PANTHER" id="PTHR42924:SF3">
    <property type="entry name" value="POLYMERASE_HISTIDINOL PHOSPHATASE N-TERMINAL DOMAIN-CONTAINING PROTEIN"/>
    <property type="match status" value="1"/>
</dbReference>
<dbReference type="RefSeq" id="WP_164365871.1">
    <property type="nucleotide sequence ID" value="NZ_JAAGVX010000001.1"/>
</dbReference>
<dbReference type="CDD" id="cd00267">
    <property type="entry name" value="ABC_ATPase"/>
    <property type="match status" value="1"/>
</dbReference>
<proteinExistence type="predicted"/>
<protein>
    <submittedName>
        <fullName evidence="2">Histidinol phosphatase</fullName>
    </submittedName>
</protein>
<dbReference type="InterPro" id="IPR054787">
    <property type="entry name" value="TrlF_ATPase"/>
</dbReference>